<keyword evidence="9" id="KW-0732">Signal</keyword>
<name>A0A7S0ZWQ5_NOCSC</name>
<dbReference type="AlphaFoldDB" id="A0A7S0ZWQ5"/>
<comment type="catalytic activity">
    <reaction evidence="5">
        <text>Hydrolysis of proteins with broad specificity for peptide bonds, and a preference for a large uncharged residue in P1. Hydrolyzes peptide amides.</text>
        <dbReference type="EC" id="3.4.21.62"/>
    </reaction>
</comment>
<dbReference type="InterPro" id="IPR000209">
    <property type="entry name" value="Peptidase_S8/S53_dom"/>
</dbReference>
<dbReference type="InterPro" id="IPR015500">
    <property type="entry name" value="Peptidase_S8_subtilisin-rel"/>
</dbReference>
<evidence type="ECO:0000313" key="11">
    <source>
        <dbReference type="EMBL" id="CAD8834635.1"/>
    </source>
</evidence>
<reference evidence="11" key="1">
    <citation type="submission" date="2021-01" db="EMBL/GenBank/DDBJ databases">
        <authorList>
            <person name="Corre E."/>
            <person name="Pelletier E."/>
            <person name="Niang G."/>
            <person name="Scheremetjew M."/>
            <person name="Finn R."/>
            <person name="Kale V."/>
            <person name="Holt S."/>
            <person name="Cochrane G."/>
            <person name="Meng A."/>
            <person name="Brown T."/>
            <person name="Cohen L."/>
        </authorList>
    </citation>
    <scope>NUCLEOTIDE SEQUENCE</scope>
</reference>
<feature type="active site" description="Charge relay system" evidence="7">
    <location>
        <position position="267"/>
    </location>
</feature>
<dbReference type="GO" id="GO:0005615">
    <property type="term" value="C:extracellular space"/>
    <property type="evidence" value="ECO:0007669"/>
    <property type="project" value="TreeGrafter"/>
</dbReference>
<feature type="chain" id="PRO_5030950899" description="subtilisin" evidence="9">
    <location>
        <begin position="19"/>
        <end position="669"/>
    </location>
</feature>
<evidence type="ECO:0000256" key="4">
    <source>
        <dbReference type="ARBA" id="ARBA00022825"/>
    </source>
</evidence>
<dbReference type="SUPFAM" id="SSF52743">
    <property type="entry name" value="Subtilisin-like"/>
    <property type="match status" value="1"/>
</dbReference>
<dbReference type="PANTHER" id="PTHR43806:SF11">
    <property type="entry name" value="CEREVISIN-RELATED"/>
    <property type="match status" value="1"/>
</dbReference>
<dbReference type="InterPro" id="IPR036852">
    <property type="entry name" value="Peptidase_S8/S53_dom_sf"/>
</dbReference>
<feature type="region of interest" description="Disordered" evidence="8">
    <location>
        <begin position="619"/>
        <end position="669"/>
    </location>
</feature>
<feature type="active site" description="Charge relay system" evidence="7">
    <location>
        <position position="434"/>
    </location>
</feature>
<dbReference type="GO" id="GO:0006508">
    <property type="term" value="P:proteolysis"/>
    <property type="evidence" value="ECO:0007669"/>
    <property type="project" value="UniProtKB-KW"/>
</dbReference>
<keyword evidence="3 7" id="KW-0378">Hydrolase</keyword>
<dbReference type="InterPro" id="IPR050131">
    <property type="entry name" value="Peptidase_S8_subtilisin-like"/>
</dbReference>
<evidence type="ECO:0000256" key="6">
    <source>
        <dbReference type="ARBA" id="ARBA00023619"/>
    </source>
</evidence>
<comment type="similarity">
    <text evidence="1 7">Belongs to the peptidase S8 family.</text>
</comment>
<sequence>MLARNLLFSLSLLQHVVALRWIESAGVSERTDQQLAMWQREGVHADILEILSTHLETGRLAAWGSEENLVDETWVVILHPSCAFTVDAVITQIETELAATNTSVLVSGNRQSRQNPTGHPAENGLVRKFTETRMPGFTFVCSAEALPVVLENDCVHYVQQDFSATVDDIPERSEDGLAWGLDLIDGSRDGEYTYVNTGMDSGTAVRIFVLDTPILSAHPEFGDASRVLAGADFTGSVSLDEREACSVPGEQDCLLGLLDPGSACSGHGTHVAGVVAGATVGVAKGAVVVAVAVMDCAGRGSAATVMAGIDFVIAMKSDATHIPTVMSVSLGGPRPVAAFKDPTLDPNYVLAKAASDLGVVMVVAAGNSDNDARYLSPAFLPNVVTVCSIDDTLERSVSNYGKDVDICAPGVRIRSADASVVDDAFGYATMSGTSCAVAHVAGSLALFLQSNEWSADEQVGELLTHCVVEGYVNMLLQTAVVPNRLLRLNGDCAAMVIGMDTPPPPRPLPLVEQSRKWTLHEGTCHLDAACITSTNYPLPYPPYEFCKFTSKGGPVKVEAFDVESGYDVLTVHGYDGQLGPGVVFDGLPGQRLEWYSDSEQAGVGWKLCDGESFQLTPPVPPTPTPPVETRAPALLPEWKVLGNAKPTPKPKVPTPTPSPTWWRRRRRRS</sequence>
<feature type="active site" description="Charge relay system" evidence="7">
    <location>
        <position position="211"/>
    </location>
</feature>
<feature type="signal peptide" evidence="9">
    <location>
        <begin position="1"/>
        <end position="18"/>
    </location>
</feature>
<evidence type="ECO:0000256" key="5">
    <source>
        <dbReference type="ARBA" id="ARBA00023529"/>
    </source>
</evidence>
<dbReference type="PROSITE" id="PS51892">
    <property type="entry name" value="SUBTILASE"/>
    <property type="match status" value="1"/>
</dbReference>
<organism evidence="11">
    <name type="scientific">Noctiluca scintillans</name>
    <name type="common">Sea sparkle</name>
    <name type="synonym">Red tide dinoflagellate</name>
    <dbReference type="NCBI Taxonomy" id="2966"/>
    <lineage>
        <taxon>Eukaryota</taxon>
        <taxon>Sar</taxon>
        <taxon>Alveolata</taxon>
        <taxon>Dinophyceae</taxon>
        <taxon>Noctilucales</taxon>
        <taxon>Noctilucaceae</taxon>
        <taxon>Noctiluca</taxon>
    </lineage>
</organism>
<dbReference type="PRINTS" id="PR00723">
    <property type="entry name" value="SUBTILISIN"/>
</dbReference>
<dbReference type="InterPro" id="IPR022398">
    <property type="entry name" value="Peptidase_S8_His-AS"/>
</dbReference>
<protein>
    <recommendedName>
        <fullName evidence="6">subtilisin</fullName>
        <ecNumber evidence="6">3.4.21.62</ecNumber>
    </recommendedName>
</protein>
<dbReference type="GO" id="GO:0004252">
    <property type="term" value="F:serine-type endopeptidase activity"/>
    <property type="evidence" value="ECO:0007669"/>
    <property type="project" value="UniProtKB-UniRule"/>
</dbReference>
<dbReference type="EC" id="3.4.21.62" evidence="6"/>
<dbReference type="EMBL" id="HBFQ01012915">
    <property type="protein sequence ID" value="CAD8834635.1"/>
    <property type="molecule type" value="Transcribed_RNA"/>
</dbReference>
<evidence type="ECO:0000256" key="7">
    <source>
        <dbReference type="PROSITE-ProRule" id="PRU01240"/>
    </source>
</evidence>
<dbReference type="PANTHER" id="PTHR43806">
    <property type="entry name" value="PEPTIDASE S8"/>
    <property type="match status" value="1"/>
</dbReference>
<feature type="compositionally biased region" description="Pro residues" evidence="8">
    <location>
        <begin position="647"/>
        <end position="658"/>
    </location>
</feature>
<dbReference type="Pfam" id="PF00082">
    <property type="entry name" value="Peptidase_S8"/>
    <property type="match status" value="1"/>
</dbReference>
<proteinExistence type="inferred from homology"/>
<keyword evidence="2 7" id="KW-0645">Protease</keyword>
<evidence type="ECO:0000256" key="9">
    <source>
        <dbReference type="SAM" id="SignalP"/>
    </source>
</evidence>
<evidence type="ECO:0000256" key="2">
    <source>
        <dbReference type="ARBA" id="ARBA00022670"/>
    </source>
</evidence>
<keyword evidence="4 7" id="KW-0720">Serine protease</keyword>
<evidence type="ECO:0000256" key="3">
    <source>
        <dbReference type="ARBA" id="ARBA00022801"/>
    </source>
</evidence>
<accession>A0A7S0ZWQ5</accession>
<dbReference type="Gene3D" id="3.40.50.200">
    <property type="entry name" value="Peptidase S8/S53 domain"/>
    <property type="match status" value="1"/>
</dbReference>
<evidence type="ECO:0000256" key="1">
    <source>
        <dbReference type="ARBA" id="ARBA00011073"/>
    </source>
</evidence>
<gene>
    <name evidence="11" type="ORF">NSCI0253_LOCUS8983</name>
</gene>
<dbReference type="PROSITE" id="PS00137">
    <property type="entry name" value="SUBTILASE_HIS"/>
    <property type="match status" value="1"/>
</dbReference>
<feature type="domain" description="Peptidase S8/S53" evidence="10">
    <location>
        <begin position="203"/>
        <end position="467"/>
    </location>
</feature>
<evidence type="ECO:0000259" key="10">
    <source>
        <dbReference type="Pfam" id="PF00082"/>
    </source>
</evidence>
<evidence type="ECO:0000256" key="8">
    <source>
        <dbReference type="SAM" id="MobiDB-lite"/>
    </source>
</evidence>